<dbReference type="AlphaFoldDB" id="A0A2U8I5S2"/>
<accession>A0A2U8I5S2</accession>
<organism evidence="1 2">
    <name type="scientific">Candidatus Fukatsuia symbiotica</name>
    <dbReference type="NCBI Taxonomy" id="1878942"/>
    <lineage>
        <taxon>Bacteria</taxon>
        <taxon>Pseudomonadati</taxon>
        <taxon>Pseudomonadota</taxon>
        <taxon>Gammaproteobacteria</taxon>
        <taxon>Enterobacterales</taxon>
        <taxon>Yersiniaceae</taxon>
        <taxon>Candidatus Fukatsuia</taxon>
    </lineage>
</organism>
<evidence type="ECO:0000313" key="2">
    <source>
        <dbReference type="Proteomes" id="UP000261875"/>
    </source>
</evidence>
<keyword evidence="2" id="KW-1185">Reference proteome</keyword>
<sequence>MVKEQLVKHGFANYHLDIDCEKKEKEEISAEFNMLALDNYAPENVARFRRYGSALLLPWFNEPEILWIPTIQDENGNHLSGYDQGNNNPEHGNMRYFHSLSKNIKNNHFLKKIIINNFNDTFNLKTHYLPIYIGVHFIKIECSDNTKPGISSPNCFHQDGEPFTFAHLISRKENTAGGINFIGKVSAKNKRLEEVDKQEILNEFTLHEFLDSFAVCDEAVSHYVSPIYKIKDSNGKAERCIILIDYSKTKQDI</sequence>
<dbReference type="RefSeq" id="WP_083429568.1">
    <property type="nucleotide sequence ID" value="NZ_CP021659.1"/>
</dbReference>
<dbReference type="InterPro" id="IPR018724">
    <property type="entry name" value="2OG-Fe_dioxygenase"/>
</dbReference>
<evidence type="ECO:0000313" key="1">
    <source>
        <dbReference type="EMBL" id="AWK14490.1"/>
    </source>
</evidence>
<proteinExistence type="predicted"/>
<dbReference type="EMBL" id="CP021659">
    <property type="protein sequence ID" value="AWK14490.1"/>
    <property type="molecule type" value="Genomic_DNA"/>
</dbReference>
<dbReference type="Gene3D" id="2.60.120.620">
    <property type="entry name" value="q2cbj1_9rhob like domain"/>
    <property type="match status" value="1"/>
</dbReference>
<dbReference type="KEGG" id="fsm:CCS41_08410"/>
<evidence type="ECO:0008006" key="3">
    <source>
        <dbReference type="Google" id="ProtNLM"/>
    </source>
</evidence>
<gene>
    <name evidence="1" type="ORF">CCS41_08410</name>
</gene>
<dbReference type="GO" id="GO:0051213">
    <property type="term" value="F:dioxygenase activity"/>
    <property type="evidence" value="ECO:0007669"/>
    <property type="project" value="InterPro"/>
</dbReference>
<reference evidence="1 2" key="1">
    <citation type="submission" date="2017-05" db="EMBL/GenBank/DDBJ databases">
        <title>Genome sequence of Candidatus Fukatsuia symbiotica and Candidatus Hamiltonella defensa from Acyrthosiphon pisum strain 5D.</title>
        <authorList>
            <person name="Patel V.A."/>
            <person name="Chevignon G."/>
            <person name="Russell J.A."/>
            <person name="Oliver K.M."/>
        </authorList>
    </citation>
    <scope>NUCLEOTIDE SEQUENCE [LARGE SCALE GENOMIC DNA]</scope>
    <source>
        <strain evidence="1 2">5D</strain>
    </source>
</reference>
<dbReference type="Pfam" id="PF10014">
    <property type="entry name" value="2OG-Fe_Oxy_2"/>
    <property type="match status" value="1"/>
</dbReference>
<dbReference type="OrthoDB" id="6681382at2"/>
<protein>
    <recommendedName>
        <fullName evidence="3">2OG-Fe dioxygenase family protein</fullName>
    </recommendedName>
</protein>
<name>A0A2U8I5S2_9GAMM</name>
<dbReference type="Proteomes" id="UP000261875">
    <property type="component" value="Chromosome"/>
</dbReference>